<organism evidence="2">
    <name type="scientific">Arundo donax</name>
    <name type="common">Giant reed</name>
    <name type="synonym">Donax arundinaceus</name>
    <dbReference type="NCBI Taxonomy" id="35708"/>
    <lineage>
        <taxon>Eukaryota</taxon>
        <taxon>Viridiplantae</taxon>
        <taxon>Streptophyta</taxon>
        <taxon>Embryophyta</taxon>
        <taxon>Tracheophyta</taxon>
        <taxon>Spermatophyta</taxon>
        <taxon>Magnoliopsida</taxon>
        <taxon>Liliopsida</taxon>
        <taxon>Poales</taxon>
        <taxon>Poaceae</taxon>
        <taxon>PACMAD clade</taxon>
        <taxon>Arundinoideae</taxon>
        <taxon>Arundineae</taxon>
        <taxon>Arundo</taxon>
    </lineage>
</organism>
<reference evidence="2" key="1">
    <citation type="submission" date="2014-09" db="EMBL/GenBank/DDBJ databases">
        <authorList>
            <person name="Magalhaes I.L.F."/>
            <person name="Oliveira U."/>
            <person name="Santos F.R."/>
            <person name="Vidigal T.H.D.A."/>
            <person name="Brescovit A.D."/>
            <person name="Santos A.J."/>
        </authorList>
    </citation>
    <scope>NUCLEOTIDE SEQUENCE</scope>
    <source>
        <tissue evidence="2">Shoot tissue taken approximately 20 cm above the soil surface</tissue>
    </source>
</reference>
<reference evidence="2" key="2">
    <citation type="journal article" date="2015" name="Data Brief">
        <title>Shoot transcriptome of the giant reed, Arundo donax.</title>
        <authorList>
            <person name="Barrero R.A."/>
            <person name="Guerrero F.D."/>
            <person name="Moolhuijzen P."/>
            <person name="Goolsby J.A."/>
            <person name="Tidwell J."/>
            <person name="Bellgard S.E."/>
            <person name="Bellgard M.I."/>
        </authorList>
    </citation>
    <scope>NUCLEOTIDE SEQUENCE</scope>
    <source>
        <tissue evidence="2">Shoot tissue taken approximately 20 cm above the soil surface</tissue>
    </source>
</reference>
<sequence>MAARQDGTRRDQSWESPARRTASPHPRRPRSPVQQPSWRRGPRIWSRTRRPRRAPRGRR</sequence>
<accession>A0A0A8YZ85</accession>
<name>A0A0A8YZ85_ARUDO</name>
<evidence type="ECO:0000256" key="1">
    <source>
        <dbReference type="SAM" id="MobiDB-lite"/>
    </source>
</evidence>
<proteinExistence type="predicted"/>
<feature type="compositionally biased region" description="Basic residues" evidence="1">
    <location>
        <begin position="40"/>
        <end position="59"/>
    </location>
</feature>
<evidence type="ECO:0000313" key="2">
    <source>
        <dbReference type="EMBL" id="JAD31881.1"/>
    </source>
</evidence>
<feature type="region of interest" description="Disordered" evidence="1">
    <location>
        <begin position="1"/>
        <end position="59"/>
    </location>
</feature>
<dbReference type="EMBL" id="GBRH01266014">
    <property type="protein sequence ID" value="JAD31881.1"/>
    <property type="molecule type" value="Transcribed_RNA"/>
</dbReference>
<dbReference type="AlphaFoldDB" id="A0A0A8YZ85"/>
<protein>
    <submittedName>
        <fullName evidence="2">Uncharacterized protein</fullName>
    </submittedName>
</protein>
<feature type="compositionally biased region" description="Basic and acidic residues" evidence="1">
    <location>
        <begin position="1"/>
        <end position="13"/>
    </location>
</feature>